<dbReference type="SUPFAM" id="SSF54236">
    <property type="entry name" value="Ubiquitin-like"/>
    <property type="match status" value="1"/>
</dbReference>
<evidence type="ECO:0000256" key="2">
    <source>
        <dbReference type="SAM" id="MobiDB-lite"/>
    </source>
</evidence>
<dbReference type="Gramene" id="XM_028347832.1">
    <property type="protein sequence ID" value="XP_028203633.1"/>
    <property type="gene ID" value="LOC114387626"/>
</dbReference>
<evidence type="ECO:0000259" key="3">
    <source>
        <dbReference type="PROSITE" id="PS50033"/>
    </source>
</evidence>
<dbReference type="PANTHER" id="PTHR23322">
    <property type="entry name" value="FAS-ASSOCIATED PROTEIN"/>
    <property type="match status" value="1"/>
</dbReference>
<reference evidence="4" key="1">
    <citation type="submission" date="2014-07" db="EMBL/GenBank/DDBJ databases">
        <title>Identification of a novel salt tolerance gene in wild soybean by whole-genome sequencing.</title>
        <authorList>
            <person name="Lam H.-M."/>
            <person name="Qi X."/>
            <person name="Li M.-W."/>
            <person name="Liu X."/>
            <person name="Xie M."/>
            <person name="Ni M."/>
            <person name="Xu X."/>
        </authorList>
    </citation>
    <scope>NUCLEOTIDE SEQUENCE [LARGE SCALE GENOMIC DNA]</scope>
    <source>
        <tissue evidence="4">Root</tissue>
    </source>
</reference>
<dbReference type="InterPro" id="IPR050730">
    <property type="entry name" value="UBX_domain-protein"/>
</dbReference>
<dbReference type="EMBL" id="QZWG01000015">
    <property type="protein sequence ID" value="RZB65874.1"/>
    <property type="molecule type" value="Genomic_DNA"/>
</dbReference>
<evidence type="ECO:0000313" key="4">
    <source>
        <dbReference type="EMBL" id="KHN10798.1"/>
    </source>
</evidence>
<dbReference type="Proteomes" id="UP000289340">
    <property type="component" value="Chromosome 15"/>
</dbReference>
<gene>
    <name evidence="5" type="ORF">D0Y65_041793</name>
    <name evidence="6" type="ORF">D0Y65_041794</name>
    <name evidence="4" type="ORF">glysoja_049494</name>
</gene>
<dbReference type="GO" id="GO:0043130">
    <property type="term" value="F:ubiquitin binding"/>
    <property type="evidence" value="ECO:0007669"/>
    <property type="project" value="TreeGrafter"/>
</dbReference>
<evidence type="ECO:0000313" key="5">
    <source>
        <dbReference type="EMBL" id="RZB65873.1"/>
    </source>
</evidence>
<dbReference type="PANTHER" id="PTHR23322:SF55">
    <property type="entry name" value="PLANT UBX DOMAIN-CONTAINING PROTEIN 9"/>
    <property type="match status" value="1"/>
</dbReference>
<proteinExistence type="predicted"/>
<keyword evidence="1" id="KW-0833">Ubl conjugation pathway</keyword>
<name>A0A0B2PSU0_GLYSO</name>
<sequence length="261" mass="29124">MPMMTLAKRMALFMQITEVSSTVAHEQLDKHGGNLCKALKGFLEEGSIDIPSEEELDLAINTPQDDSPGASNQNPLSQSSASPVSPRRKSLGQRMKEAYKAWKKKNAGASSSQQKDVPKIPLSPTQKEQGPNLGRHPTFSSLKGANDPDLLNEDPAITERKAKEREAYHERICRDYRNIERVIRISVILPDKLRIARIFSKREKLEEVFEFVNIVGLGESLSTAYRLVTESPRRCYSIEDGSSTLDEIGFGNGGTFYVEKI</sequence>
<dbReference type="AlphaFoldDB" id="A0A0B2PSU0"/>
<dbReference type="CDD" id="cd01767">
    <property type="entry name" value="UBX"/>
    <property type="match status" value="1"/>
</dbReference>
<feature type="compositionally biased region" description="Polar residues" evidence="2">
    <location>
        <begin position="61"/>
        <end position="83"/>
    </location>
</feature>
<feature type="region of interest" description="Disordered" evidence="2">
    <location>
        <begin position="60"/>
        <end position="153"/>
    </location>
</feature>
<dbReference type="Proteomes" id="UP000053555">
    <property type="component" value="Unassembled WGS sequence"/>
</dbReference>
<dbReference type="EMBL" id="QZWG01000015">
    <property type="protein sequence ID" value="RZB65873.1"/>
    <property type="molecule type" value="Genomic_DNA"/>
</dbReference>
<keyword evidence="7" id="KW-1185">Reference proteome</keyword>
<evidence type="ECO:0000313" key="6">
    <source>
        <dbReference type="EMBL" id="RZB65874.1"/>
    </source>
</evidence>
<dbReference type="EMBL" id="KN664171">
    <property type="protein sequence ID" value="KHN10798.1"/>
    <property type="molecule type" value="Genomic_DNA"/>
</dbReference>
<dbReference type="InterPro" id="IPR001012">
    <property type="entry name" value="UBX_dom"/>
</dbReference>
<dbReference type="PROSITE" id="PS50033">
    <property type="entry name" value="UBX"/>
    <property type="match status" value="1"/>
</dbReference>
<evidence type="ECO:0000313" key="7">
    <source>
        <dbReference type="Proteomes" id="UP000289340"/>
    </source>
</evidence>
<dbReference type="InterPro" id="IPR029071">
    <property type="entry name" value="Ubiquitin-like_domsf"/>
</dbReference>
<dbReference type="Gene3D" id="3.10.20.90">
    <property type="entry name" value="Phosphatidylinositol 3-kinase Catalytic Subunit, Chain A, domain 1"/>
    <property type="match status" value="1"/>
</dbReference>
<protein>
    <recommendedName>
        <fullName evidence="3">UBX domain-containing protein</fullName>
    </recommendedName>
</protein>
<feature type="domain" description="UBX" evidence="3">
    <location>
        <begin position="178"/>
        <end position="258"/>
    </location>
</feature>
<dbReference type="Pfam" id="PF00789">
    <property type="entry name" value="UBX"/>
    <property type="match status" value="1"/>
</dbReference>
<organism evidence="4">
    <name type="scientific">Glycine soja</name>
    <name type="common">Wild soybean</name>
    <dbReference type="NCBI Taxonomy" id="3848"/>
    <lineage>
        <taxon>Eukaryota</taxon>
        <taxon>Viridiplantae</taxon>
        <taxon>Streptophyta</taxon>
        <taxon>Embryophyta</taxon>
        <taxon>Tracheophyta</taxon>
        <taxon>Spermatophyta</taxon>
        <taxon>Magnoliopsida</taxon>
        <taxon>eudicotyledons</taxon>
        <taxon>Gunneridae</taxon>
        <taxon>Pentapetalae</taxon>
        <taxon>rosids</taxon>
        <taxon>fabids</taxon>
        <taxon>Fabales</taxon>
        <taxon>Fabaceae</taxon>
        <taxon>Papilionoideae</taxon>
        <taxon>50 kb inversion clade</taxon>
        <taxon>NPAAA clade</taxon>
        <taxon>indigoferoid/millettioid clade</taxon>
        <taxon>Phaseoleae</taxon>
        <taxon>Glycine</taxon>
        <taxon>Glycine subgen. Soja</taxon>
    </lineage>
</organism>
<evidence type="ECO:0000256" key="1">
    <source>
        <dbReference type="ARBA" id="ARBA00022786"/>
    </source>
</evidence>
<accession>A0A0B2PSU0</accession>
<reference evidence="5 7" key="2">
    <citation type="submission" date="2018-09" db="EMBL/GenBank/DDBJ databases">
        <title>A high-quality reference genome of wild soybean provides a powerful tool to mine soybean genomes.</title>
        <authorList>
            <person name="Xie M."/>
            <person name="Chung C.Y.L."/>
            <person name="Li M.-W."/>
            <person name="Wong F.-L."/>
            <person name="Chan T.-F."/>
            <person name="Lam H.-M."/>
        </authorList>
    </citation>
    <scope>NUCLEOTIDE SEQUENCE [LARGE SCALE GENOMIC DNA]</scope>
    <source>
        <strain evidence="7">cv. W05</strain>
        <tissue evidence="5">Hypocotyl of etiolated seedlings</tissue>
    </source>
</reference>
<dbReference type="Gramene" id="XM_028347829.1">
    <property type="protein sequence ID" value="XP_028203630.1"/>
    <property type="gene ID" value="LOC114387625"/>
</dbReference>
<dbReference type="SMR" id="A0A0B2PSU0"/>